<gene>
    <name evidence="1" type="ORF">KEM10_11895</name>
</gene>
<sequence>MSQKNEVSQSIVQLLNTKAVVKQDVFASTHKYFEILKDVLKKAVDIYNPQINPKDQRLELNYTDKGEFVVQLKVAGDVLVFQMHTNAFVFDRDHEVWKSEYVKSDVTNSFCGVINIYNFLHDSFRYNRLNDLGYLIARVFINKDGHYFVEGKRQKGTGINHFGTSVLDEDNWLKIVETAVLYALEFDLLVPPYDDMKIISMMQMNDEILNSQMRTGKRLGFIYKSDDVKQ</sequence>
<name>A0ABS5JVX9_9BACT</name>
<proteinExistence type="predicted"/>
<evidence type="ECO:0000313" key="1">
    <source>
        <dbReference type="EMBL" id="MBS2098983.1"/>
    </source>
</evidence>
<reference evidence="1 2" key="1">
    <citation type="journal article" date="2015" name="Int. J. Syst. Evol. Microbiol.">
        <title>Carboxylicivirga linearis sp. nov., isolated from a sea cucumber culture pond.</title>
        <authorList>
            <person name="Wang F.Q."/>
            <person name="Zhou Y.X."/>
            <person name="Lin X.Z."/>
            <person name="Chen G.J."/>
            <person name="Du Z.J."/>
        </authorList>
    </citation>
    <scope>NUCLEOTIDE SEQUENCE [LARGE SCALE GENOMIC DNA]</scope>
    <source>
        <strain evidence="1 2">FB218</strain>
    </source>
</reference>
<accession>A0ABS5JVX9</accession>
<evidence type="ECO:0000313" key="2">
    <source>
        <dbReference type="Proteomes" id="UP000708576"/>
    </source>
</evidence>
<dbReference type="Proteomes" id="UP000708576">
    <property type="component" value="Unassembled WGS sequence"/>
</dbReference>
<protein>
    <submittedName>
        <fullName evidence="1">Uncharacterized protein</fullName>
    </submittedName>
</protein>
<dbReference type="RefSeq" id="WP_212216224.1">
    <property type="nucleotide sequence ID" value="NZ_JAGUCO010000007.1"/>
</dbReference>
<keyword evidence="2" id="KW-1185">Reference proteome</keyword>
<dbReference type="EMBL" id="JAGUCO010000007">
    <property type="protein sequence ID" value="MBS2098983.1"/>
    <property type="molecule type" value="Genomic_DNA"/>
</dbReference>
<organism evidence="1 2">
    <name type="scientific">Carboxylicivirga linearis</name>
    <dbReference type="NCBI Taxonomy" id="1628157"/>
    <lineage>
        <taxon>Bacteria</taxon>
        <taxon>Pseudomonadati</taxon>
        <taxon>Bacteroidota</taxon>
        <taxon>Bacteroidia</taxon>
        <taxon>Marinilabiliales</taxon>
        <taxon>Marinilabiliaceae</taxon>
        <taxon>Carboxylicivirga</taxon>
    </lineage>
</organism>
<comment type="caution">
    <text evidence="1">The sequence shown here is derived from an EMBL/GenBank/DDBJ whole genome shotgun (WGS) entry which is preliminary data.</text>
</comment>